<organism evidence="1 2">
    <name type="scientific">Golovinomyces cichoracearum</name>
    <dbReference type="NCBI Taxonomy" id="62708"/>
    <lineage>
        <taxon>Eukaryota</taxon>
        <taxon>Fungi</taxon>
        <taxon>Dikarya</taxon>
        <taxon>Ascomycota</taxon>
        <taxon>Pezizomycotina</taxon>
        <taxon>Leotiomycetes</taxon>
        <taxon>Erysiphales</taxon>
        <taxon>Erysiphaceae</taxon>
        <taxon>Golovinomyces</taxon>
    </lineage>
</organism>
<gene>
    <name evidence="1" type="ORF">GcM3_085028</name>
</gene>
<name>A0A420IL74_9PEZI</name>
<evidence type="ECO:0000313" key="1">
    <source>
        <dbReference type="EMBL" id="RKF75277.1"/>
    </source>
</evidence>
<proteinExistence type="predicted"/>
<reference evidence="1 2" key="1">
    <citation type="journal article" date="2018" name="BMC Genomics">
        <title>Comparative genome analyses reveal sequence features reflecting distinct modes of host-adaptation between dicot and monocot powdery mildew.</title>
        <authorList>
            <person name="Wu Y."/>
            <person name="Ma X."/>
            <person name="Pan Z."/>
            <person name="Kale S.D."/>
            <person name="Song Y."/>
            <person name="King H."/>
            <person name="Zhang Q."/>
            <person name="Presley C."/>
            <person name="Deng X."/>
            <person name="Wei C.I."/>
            <person name="Xiao S."/>
        </authorList>
    </citation>
    <scope>NUCLEOTIDE SEQUENCE [LARGE SCALE GENOMIC DNA]</scope>
    <source>
        <strain evidence="1">UMSG3</strain>
    </source>
</reference>
<dbReference type="Proteomes" id="UP000283383">
    <property type="component" value="Unassembled WGS sequence"/>
</dbReference>
<evidence type="ECO:0000313" key="2">
    <source>
        <dbReference type="Proteomes" id="UP000283383"/>
    </source>
</evidence>
<keyword evidence="2" id="KW-1185">Reference proteome</keyword>
<sequence length="110" mass="12916">MLKDDALDYYYDDIQPILTSTTSFDEVTSMIRDYFEGPEYRRAHRFRDKPFLHLKLFDACRGVAACENALYRPAETLQGLISDIRSSIMAHEDKMLITNTSAFFTDRRYQ</sequence>
<dbReference type="EMBL" id="MCBQ01008574">
    <property type="protein sequence ID" value="RKF75277.1"/>
    <property type="molecule type" value="Genomic_DNA"/>
</dbReference>
<protein>
    <submittedName>
        <fullName evidence="1">Uncharacterized protein</fullName>
    </submittedName>
</protein>
<accession>A0A420IL74</accession>
<comment type="caution">
    <text evidence="1">The sequence shown here is derived from an EMBL/GenBank/DDBJ whole genome shotgun (WGS) entry which is preliminary data.</text>
</comment>
<dbReference type="AlphaFoldDB" id="A0A420IL74"/>